<dbReference type="EMBL" id="PYAG01000041">
    <property type="protein sequence ID" value="RAO26467.1"/>
    <property type="molecule type" value="Genomic_DNA"/>
</dbReference>
<sequence>MDRLLGPDAGSRFAYREDGSPAANGTGVVYANSGATVLADIRAYDGSETPGGAILGSQVGYDEWGQSELYWFPPGMVDRVWVSVDGGPVFPVDADNNRRLDALRRVFNADVYGAVGDDSTDSAAGIQAAIDAAAAVGGGEVRLGRGIYRTASTIVLPVNTPVAIRGEGRSHVGGAISTSLRRASGFTGLLLDGVGVGLNGDQRIHVEISDLELHGGGASTTVVRLSKVSTSAIHNVRITGSTGTLLAATEWWNCWLDRVVFNGGGTGSGTPASVFDGDCNTVHMTDCHWEGNGGTDVSLAGIAFMLTAPKFERDTGSYPLIALGAAGAVQITGGFLHLGPSATGAHIVQTGTVIPTRPTGISNTEISGNKNVSGSPGGDAVVPYFVDVTAGSMLLDNVSMNGNPTTAFVHVGSGLALDAVRARNVTVTDPSKLWHDERAGSLYAFGSIPLAPAISTIAATDSVNRPVIILPDAATNTITYATVPVPSDAAPGRPVRVRILWYSDVAAGNVRYTVGVRALTTSGDDITVGQTDSTATVTVPGTANRTTTTTVTSAVTVQPGTRFLAVRLQRLGADAADTATGGFRILAAEVLYERAV</sequence>
<accession>A0A328NC11</accession>
<reference evidence="1 2" key="1">
    <citation type="submission" date="2018-03" db="EMBL/GenBank/DDBJ databases">
        <title>Defining the species Micromonospora saelicesensis and Micromonospora noduli under the framework of genomics.</title>
        <authorList>
            <person name="Riesco R."/>
            <person name="Trujillo M.E."/>
        </authorList>
    </citation>
    <scope>NUCLEOTIDE SEQUENCE [LARGE SCALE GENOMIC DNA]</scope>
    <source>
        <strain evidence="1 2">PSN13</strain>
    </source>
</reference>
<name>A0A328NC11_9ACTN</name>
<dbReference type="InterPro" id="IPR012334">
    <property type="entry name" value="Pectin_lyas_fold"/>
</dbReference>
<dbReference type="Proteomes" id="UP000249419">
    <property type="component" value="Unassembled WGS sequence"/>
</dbReference>
<proteinExistence type="predicted"/>
<dbReference type="InterPro" id="IPR011050">
    <property type="entry name" value="Pectin_lyase_fold/virulence"/>
</dbReference>
<evidence type="ECO:0000313" key="2">
    <source>
        <dbReference type="Proteomes" id="UP000249419"/>
    </source>
</evidence>
<protein>
    <submittedName>
        <fullName evidence="1">Poly(Beta-D-mannuronate) C5 epimerase</fullName>
    </submittedName>
</protein>
<dbReference type="RefSeq" id="WP_112678849.1">
    <property type="nucleotide sequence ID" value="NZ_PYAG01000041.1"/>
</dbReference>
<evidence type="ECO:0000313" key="1">
    <source>
        <dbReference type="EMBL" id="RAO26467.1"/>
    </source>
</evidence>
<comment type="caution">
    <text evidence="1">The sequence shown here is derived from an EMBL/GenBank/DDBJ whole genome shotgun (WGS) entry which is preliminary data.</text>
</comment>
<gene>
    <name evidence="1" type="ORF">PSN13_06495</name>
</gene>
<dbReference type="AlphaFoldDB" id="A0A328NC11"/>
<dbReference type="Gene3D" id="2.160.20.10">
    <property type="entry name" value="Single-stranded right-handed beta-helix, Pectin lyase-like"/>
    <property type="match status" value="1"/>
</dbReference>
<dbReference type="SUPFAM" id="SSF51126">
    <property type="entry name" value="Pectin lyase-like"/>
    <property type="match status" value="1"/>
</dbReference>
<organism evidence="1 2">
    <name type="scientific">Micromonospora saelicesensis</name>
    <dbReference type="NCBI Taxonomy" id="285676"/>
    <lineage>
        <taxon>Bacteria</taxon>
        <taxon>Bacillati</taxon>
        <taxon>Actinomycetota</taxon>
        <taxon>Actinomycetes</taxon>
        <taxon>Micromonosporales</taxon>
        <taxon>Micromonosporaceae</taxon>
        <taxon>Micromonospora</taxon>
    </lineage>
</organism>